<sequence length="99" mass="11072">MRLPVTSVESVGAAIRAVRKVSGIRQDDVPGVSHVFLRDLEKGKDTVQFGRVIKVLEELGIRMVLEVPESQAEAVTLVMDKYLPKVSTQHTRIFKREGE</sequence>
<proteinExistence type="predicted"/>
<dbReference type="EMBL" id="JAQSIO010000001">
    <property type="protein sequence ID" value="MDD0813279.1"/>
    <property type="molecule type" value="Genomic_DNA"/>
</dbReference>
<keyword evidence="2" id="KW-1185">Reference proteome</keyword>
<dbReference type="Proteomes" id="UP001528672">
    <property type="component" value="Unassembled WGS sequence"/>
</dbReference>
<evidence type="ECO:0000313" key="1">
    <source>
        <dbReference type="EMBL" id="MDD0813279.1"/>
    </source>
</evidence>
<reference evidence="1 2" key="1">
    <citation type="submission" date="2023-02" db="EMBL/GenBank/DDBJ databases">
        <title>Bacterial whole genome sequence for Curvibacter sp. HBC28.</title>
        <authorList>
            <person name="Le V."/>
            <person name="Ko S.-R."/>
            <person name="Ahn C.-Y."/>
            <person name="Oh H.-M."/>
        </authorList>
    </citation>
    <scope>NUCLEOTIDE SEQUENCE [LARGE SCALE GENOMIC DNA]</scope>
    <source>
        <strain evidence="1 2">HBC28</strain>
    </source>
</reference>
<dbReference type="CDD" id="cd00093">
    <property type="entry name" value="HTH_XRE"/>
    <property type="match status" value="1"/>
</dbReference>
<name>A0ABT5M9L9_9BURK</name>
<gene>
    <name evidence="1" type="ORF">PSQ39_01410</name>
</gene>
<dbReference type="RefSeq" id="WP_273924806.1">
    <property type="nucleotide sequence ID" value="NZ_JAQSIO010000001.1"/>
</dbReference>
<protein>
    <submittedName>
        <fullName evidence="1">Transcriptional regulator</fullName>
    </submittedName>
</protein>
<accession>A0ABT5M9L9</accession>
<dbReference type="SUPFAM" id="SSF47413">
    <property type="entry name" value="lambda repressor-like DNA-binding domains"/>
    <property type="match status" value="1"/>
</dbReference>
<dbReference type="Gene3D" id="1.10.260.40">
    <property type="entry name" value="lambda repressor-like DNA-binding domains"/>
    <property type="match status" value="1"/>
</dbReference>
<dbReference type="InterPro" id="IPR010982">
    <property type="entry name" value="Lambda_DNA-bd_dom_sf"/>
</dbReference>
<comment type="caution">
    <text evidence="1">The sequence shown here is derived from an EMBL/GenBank/DDBJ whole genome shotgun (WGS) entry which is preliminary data.</text>
</comment>
<evidence type="ECO:0000313" key="2">
    <source>
        <dbReference type="Proteomes" id="UP001528672"/>
    </source>
</evidence>
<organism evidence="1 2">
    <name type="scientific">Curvibacter microcysteis</name>
    <dbReference type="NCBI Taxonomy" id="3026419"/>
    <lineage>
        <taxon>Bacteria</taxon>
        <taxon>Pseudomonadati</taxon>
        <taxon>Pseudomonadota</taxon>
        <taxon>Betaproteobacteria</taxon>
        <taxon>Burkholderiales</taxon>
        <taxon>Comamonadaceae</taxon>
        <taxon>Curvibacter</taxon>
    </lineage>
</organism>
<dbReference type="InterPro" id="IPR001387">
    <property type="entry name" value="Cro/C1-type_HTH"/>
</dbReference>